<reference evidence="1" key="2">
    <citation type="journal article" date="2015" name="Fish Shellfish Immunol.">
        <title>Early steps in the European eel (Anguilla anguilla)-Vibrio vulnificus interaction in the gills: Role of the RtxA13 toxin.</title>
        <authorList>
            <person name="Callol A."/>
            <person name="Pajuelo D."/>
            <person name="Ebbesson L."/>
            <person name="Teles M."/>
            <person name="MacKenzie S."/>
            <person name="Amaro C."/>
        </authorList>
    </citation>
    <scope>NUCLEOTIDE SEQUENCE</scope>
</reference>
<name>A0A0E9SU98_ANGAN</name>
<proteinExistence type="predicted"/>
<dbReference type="EMBL" id="GBXM01061888">
    <property type="protein sequence ID" value="JAH46689.1"/>
    <property type="molecule type" value="Transcribed_RNA"/>
</dbReference>
<protein>
    <submittedName>
        <fullName evidence="1">Uncharacterized protein</fullName>
    </submittedName>
</protein>
<sequence>MQMLIYHFTEGWYKSTHSIERDLWNLLNYYLNQHKM</sequence>
<accession>A0A0E9SU98</accession>
<organism evidence="1">
    <name type="scientific">Anguilla anguilla</name>
    <name type="common">European freshwater eel</name>
    <name type="synonym">Muraena anguilla</name>
    <dbReference type="NCBI Taxonomy" id="7936"/>
    <lineage>
        <taxon>Eukaryota</taxon>
        <taxon>Metazoa</taxon>
        <taxon>Chordata</taxon>
        <taxon>Craniata</taxon>
        <taxon>Vertebrata</taxon>
        <taxon>Euteleostomi</taxon>
        <taxon>Actinopterygii</taxon>
        <taxon>Neopterygii</taxon>
        <taxon>Teleostei</taxon>
        <taxon>Anguilliformes</taxon>
        <taxon>Anguillidae</taxon>
        <taxon>Anguilla</taxon>
    </lineage>
</organism>
<dbReference type="EMBL" id="GBXM01064449">
    <property type="protein sequence ID" value="JAH44128.1"/>
    <property type="molecule type" value="Transcribed_RNA"/>
</dbReference>
<dbReference type="AlphaFoldDB" id="A0A0E9SU98"/>
<dbReference type="EMBL" id="GBXM01073809">
    <property type="protein sequence ID" value="JAH34768.1"/>
    <property type="molecule type" value="Transcribed_RNA"/>
</dbReference>
<evidence type="ECO:0000313" key="1">
    <source>
        <dbReference type="EMBL" id="JAH44128.1"/>
    </source>
</evidence>
<reference evidence="1" key="1">
    <citation type="submission" date="2014-11" db="EMBL/GenBank/DDBJ databases">
        <authorList>
            <person name="Amaro Gonzalez C."/>
        </authorList>
    </citation>
    <scope>NUCLEOTIDE SEQUENCE</scope>
</reference>